<keyword evidence="7 16" id="KW-0235">DNA replication</keyword>
<comment type="cofactor">
    <cofactor evidence="16">
        <name>Mg(2+)</name>
        <dbReference type="ChEBI" id="CHEBI:18420"/>
    </cofactor>
    <text evidence="16">Binds 2 magnesium ions per subunit.</text>
</comment>
<proteinExistence type="inferred from homology"/>
<evidence type="ECO:0000256" key="6">
    <source>
        <dbReference type="ARBA" id="ARBA00022695"/>
    </source>
</evidence>
<dbReference type="PROSITE" id="PS50173">
    <property type="entry name" value="UMUC"/>
    <property type="match status" value="1"/>
</dbReference>
<dbReference type="InterPro" id="IPR050116">
    <property type="entry name" value="DNA_polymerase-Y"/>
</dbReference>
<evidence type="ECO:0000313" key="20">
    <source>
        <dbReference type="Proteomes" id="UP000705983"/>
    </source>
</evidence>
<evidence type="ECO:0000256" key="1">
    <source>
        <dbReference type="ARBA" id="ARBA00004496"/>
    </source>
</evidence>
<dbReference type="SUPFAM" id="SSF56672">
    <property type="entry name" value="DNA/RNA polymerases"/>
    <property type="match status" value="1"/>
</dbReference>
<dbReference type="InterPro" id="IPR043502">
    <property type="entry name" value="DNA/RNA_pol_sf"/>
</dbReference>
<evidence type="ECO:0000256" key="13">
    <source>
        <dbReference type="ARBA" id="ARBA00023204"/>
    </source>
</evidence>
<evidence type="ECO:0000256" key="16">
    <source>
        <dbReference type="HAMAP-Rule" id="MF_01113"/>
    </source>
</evidence>
<comment type="similarity">
    <text evidence="2 16">Belongs to the DNA polymerase type-Y family.</text>
</comment>
<dbReference type="Pfam" id="PF21999">
    <property type="entry name" value="IMS_HHH_1"/>
    <property type="match status" value="1"/>
</dbReference>
<evidence type="ECO:0000256" key="15">
    <source>
        <dbReference type="ARBA" id="ARBA00049244"/>
    </source>
</evidence>
<evidence type="ECO:0000256" key="14">
    <source>
        <dbReference type="ARBA" id="ARBA00025589"/>
    </source>
</evidence>
<keyword evidence="8 16" id="KW-0479">Metal-binding</keyword>
<name>A0ABS2TER4_9ACTO</name>
<accession>A0ABS2TER4</accession>
<evidence type="ECO:0000256" key="5">
    <source>
        <dbReference type="ARBA" id="ARBA00022679"/>
    </source>
</evidence>
<dbReference type="InterPro" id="IPR017961">
    <property type="entry name" value="DNA_pol_Y-fam_little_finger"/>
</dbReference>
<keyword evidence="20" id="KW-1185">Reference proteome</keyword>
<sequence>MSRAPRSQSARRALGTDDSETPILHVDMDAFFVEVELLQRPHLRGLPVAVGGAERGVVTSASYEARAFGVTSAMPVGQAKRLCPHLIMIPVSHGAYSTVSRRVMDILGSFTPVLEQVSVDEAFLDVSGDRHRTPTQIASEIRTAIRTGEGVPASVGIAATKHVAKIASAHAKPDGMLLVPKEETATFLADLPIGAIWGVGDATRKRLEQRGISSVRDVRQLRREDLERMLGKHGGSLWDLAHGIDPRPVVTTRVEKSIGKEETYFEVLRDPAVVRARMLDQAHECARRLRDRSLVAWRVSIKVRDASFTTISRSHTLGQPTNVAQEIYRVASSLMVMPPGGVRLIGVRVENLERGESSQATLEDDGRAEQAERALDTIRKRFGSGVAGPATLLPSKPEDGL</sequence>
<comment type="catalytic activity">
    <reaction evidence="15 16">
        <text>DNA(n) + a 2'-deoxyribonucleoside 5'-triphosphate = DNA(n+1) + diphosphate</text>
        <dbReference type="Rhea" id="RHEA:22508"/>
        <dbReference type="Rhea" id="RHEA-COMP:17339"/>
        <dbReference type="Rhea" id="RHEA-COMP:17340"/>
        <dbReference type="ChEBI" id="CHEBI:33019"/>
        <dbReference type="ChEBI" id="CHEBI:61560"/>
        <dbReference type="ChEBI" id="CHEBI:173112"/>
        <dbReference type="EC" id="2.7.7.7"/>
    </reaction>
</comment>
<evidence type="ECO:0000256" key="7">
    <source>
        <dbReference type="ARBA" id="ARBA00022705"/>
    </source>
</evidence>
<keyword evidence="10 16" id="KW-0460">Magnesium</keyword>
<organism evidence="19 20">
    <name type="scientific">Flaviflexus equikiangi</name>
    <dbReference type="NCBI Taxonomy" id="2758573"/>
    <lineage>
        <taxon>Bacteria</taxon>
        <taxon>Bacillati</taxon>
        <taxon>Actinomycetota</taxon>
        <taxon>Actinomycetes</taxon>
        <taxon>Actinomycetales</taxon>
        <taxon>Actinomycetaceae</taxon>
        <taxon>Flaviflexus</taxon>
    </lineage>
</organism>
<feature type="binding site" evidence="16">
    <location>
        <position position="120"/>
    </location>
    <ligand>
        <name>Mg(2+)</name>
        <dbReference type="ChEBI" id="CHEBI:18420"/>
    </ligand>
</feature>
<evidence type="ECO:0000256" key="10">
    <source>
        <dbReference type="ARBA" id="ARBA00022842"/>
    </source>
</evidence>
<keyword evidence="13 16" id="KW-0234">DNA repair</keyword>
<dbReference type="Gene3D" id="1.10.150.20">
    <property type="entry name" value="5' to 3' exonuclease, C-terminal subdomain"/>
    <property type="match status" value="1"/>
</dbReference>
<dbReference type="NCBIfam" id="NF002677">
    <property type="entry name" value="PRK02406.1"/>
    <property type="match status" value="1"/>
</dbReference>
<evidence type="ECO:0000259" key="18">
    <source>
        <dbReference type="PROSITE" id="PS50173"/>
    </source>
</evidence>
<feature type="region of interest" description="Disordered" evidence="17">
    <location>
        <begin position="382"/>
        <end position="401"/>
    </location>
</feature>
<dbReference type="PANTHER" id="PTHR11076:SF33">
    <property type="entry name" value="DNA POLYMERASE KAPPA"/>
    <property type="match status" value="1"/>
</dbReference>
<evidence type="ECO:0000313" key="19">
    <source>
        <dbReference type="EMBL" id="MBM9433145.1"/>
    </source>
</evidence>
<comment type="caution">
    <text evidence="19">The sequence shown here is derived from an EMBL/GenBank/DDBJ whole genome shotgun (WGS) entry which is preliminary data.</text>
</comment>
<keyword evidence="11 16" id="KW-0239">DNA-directed DNA polymerase</keyword>
<dbReference type="RefSeq" id="WP_187996483.1">
    <property type="nucleotide sequence ID" value="NZ_JACEXG010000003.1"/>
</dbReference>
<dbReference type="GO" id="GO:0003887">
    <property type="term" value="F:DNA-directed DNA polymerase activity"/>
    <property type="evidence" value="ECO:0007669"/>
    <property type="project" value="UniProtKB-EC"/>
</dbReference>
<dbReference type="PANTHER" id="PTHR11076">
    <property type="entry name" value="DNA REPAIR POLYMERASE UMUC / TRANSFERASE FAMILY MEMBER"/>
    <property type="match status" value="1"/>
</dbReference>
<evidence type="ECO:0000256" key="12">
    <source>
        <dbReference type="ARBA" id="ARBA00023125"/>
    </source>
</evidence>
<comment type="function">
    <text evidence="14 16">Poorly processive, error-prone DNA polymerase involved in untargeted mutagenesis. Copies undamaged DNA at stalled replication forks, which arise in vivo from mismatched or misaligned primer ends. These misaligned primers can be extended by PolIV. Exhibits no 3'-5' exonuclease (proofreading) activity. May be involved in translesional synthesis, in conjunction with the beta clamp from PolIII.</text>
</comment>
<dbReference type="CDD" id="cd03586">
    <property type="entry name" value="PolY_Pol_IV_kappa"/>
    <property type="match status" value="1"/>
</dbReference>
<reference evidence="20" key="1">
    <citation type="submission" date="2021-02" db="EMBL/GenBank/DDBJ databases">
        <title>Leucobacter sp. CX169.</title>
        <authorList>
            <person name="Cheng Y."/>
        </authorList>
    </citation>
    <scope>NUCLEOTIDE SEQUENCE [LARGE SCALE GENOMIC DNA]</scope>
    <source>
        <strain evidence="20">JY899</strain>
    </source>
</reference>
<dbReference type="HAMAP" id="MF_01113">
    <property type="entry name" value="DNApol_IV"/>
    <property type="match status" value="1"/>
</dbReference>
<comment type="subcellular location">
    <subcellularLocation>
        <location evidence="1 16">Cytoplasm</location>
    </subcellularLocation>
</comment>
<dbReference type="Gene3D" id="3.30.70.270">
    <property type="match status" value="1"/>
</dbReference>
<dbReference type="Proteomes" id="UP000705983">
    <property type="component" value="Unassembled WGS sequence"/>
</dbReference>
<gene>
    <name evidence="16 19" type="primary">dinB</name>
    <name evidence="19" type="ORF">JVW63_05470</name>
</gene>
<dbReference type="InterPro" id="IPR053848">
    <property type="entry name" value="IMS_HHH_1"/>
</dbReference>
<keyword evidence="9 16" id="KW-0227">DNA damage</keyword>
<evidence type="ECO:0000256" key="8">
    <source>
        <dbReference type="ARBA" id="ARBA00022723"/>
    </source>
</evidence>
<dbReference type="SUPFAM" id="SSF100879">
    <property type="entry name" value="Lesion bypass DNA polymerase (Y-family), little finger domain"/>
    <property type="match status" value="1"/>
</dbReference>
<feature type="domain" description="UmuC" evidence="18">
    <location>
        <begin position="23"/>
        <end position="200"/>
    </location>
</feature>
<evidence type="ECO:0000256" key="11">
    <source>
        <dbReference type="ARBA" id="ARBA00022932"/>
    </source>
</evidence>
<evidence type="ECO:0000256" key="3">
    <source>
        <dbReference type="ARBA" id="ARBA00022457"/>
    </source>
</evidence>
<feature type="active site" evidence="16">
    <location>
        <position position="121"/>
    </location>
</feature>
<dbReference type="Gene3D" id="3.30.1490.100">
    <property type="entry name" value="DNA polymerase, Y-family, little finger domain"/>
    <property type="match status" value="1"/>
</dbReference>
<dbReference type="InterPro" id="IPR043128">
    <property type="entry name" value="Rev_trsase/Diguanyl_cyclase"/>
</dbReference>
<evidence type="ECO:0000256" key="2">
    <source>
        <dbReference type="ARBA" id="ARBA00010945"/>
    </source>
</evidence>
<dbReference type="InterPro" id="IPR036775">
    <property type="entry name" value="DNA_pol_Y-fam_lit_finger_sf"/>
</dbReference>
<evidence type="ECO:0000256" key="4">
    <source>
        <dbReference type="ARBA" id="ARBA00022490"/>
    </source>
</evidence>
<keyword evidence="6 16" id="KW-0548">Nucleotidyltransferase</keyword>
<keyword evidence="3 16" id="KW-0515">Mutator protein</keyword>
<feature type="site" description="Substrate discrimination" evidence="16">
    <location>
        <position position="32"/>
    </location>
</feature>
<protein>
    <recommendedName>
        <fullName evidence="16">DNA polymerase IV</fullName>
        <shortName evidence="16">Pol IV</shortName>
        <ecNumber evidence="16">2.7.7.7</ecNumber>
    </recommendedName>
</protein>
<evidence type="ECO:0000256" key="9">
    <source>
        <dbReference type="ARBA" id="ARBA00022763"/>
    </source>
</evidence>
<keyword evidence="12 16" id="KW-0238">DNA-binding</keyword>
<dbReference type="InterPro" id="IPR022880">
    <property type="entry name" value="DNApol_IV"/>
</dbReference>
<dbReference type="Gene3D" id="3.40.1170.60">
    <property type="match status" value="1"/>
</dbReference>
<keyword evidence="5 16" id="KW-0808">Transferase</keyword>
<dbReference type="Pfam" id="PF11799">
    <property type="entry name" value="IMS_C"/>
    <property type="match status" value="1"/>
</dbReference>
<evidence type="ECO:0000256" key="17">
    <source>
        <dbReference type="SAM" id="MobiDB-lite"/>
    </source>
</evidence>
<comment type="subunit">
    <text evidence="16">Monomer.</text>
</comment>
<dbReference type="EC" id="2.7.7.7" evidence="16"/>
<dbReference type="EMBL" id="JAFFJS010000003">
    <property type="protein sequence ID" value="MBM9433145.1"/>
    <property type="molecule type" value="Genomic_DNA"/>
</dbReference>
<dbReference type="InterPro" id="IPR001126">
    <property type="entry name" value="UmuC"/>
</dbReference>
<feature type="binding site" evidence="16">
    <location>
        <position position="27"/>
    </location>
    <ligand>
        <name>Mg(2+)</name>
        <dbReference type="ChEBI" id="CHEBI:18420"/>
    </ligand>
</feature>
<dbReference type="Pfam" id="PF00817">
    <property type="entry name" value="IMS"/>
    <property type="match status" value="1"/>
</dbReference>
<keyword evidence="4 16" id="KW-0963">Cytoplasm</keyword>